<protein>
    <submittedName>
        <fullName evidence="2">Uncharacterized protein</fullName>
    </submittedName>
</protein>
<evidence type="ECO:0000313" key="3">
    <source>
        <dbReference type="Proteomes" id="UP000193642"/>
    </source>
</evidence>
<sequence>MPKHESSRVAARAEPFAPRPSKPPISARLGQRGAGVSTTVSAPAPPRPSIADRLGQKGLLRMANEWRNNSTASNNSSPKQQHQHQHQQQQLHRVTASDVPQEPEYPQKRSHTPIVFVNRADLTPPELTPVPQLQQNQYQPAPQFYPQQHQPSYQPQEPIGYNQQHQIVYQQSQVQPVQQQYVNYGWNGSPLFSQQPLQQQQQFIQEQPHPQMYIQQQQQFDNQDEVWEGRAEQSILPSSQTPEKPAVIMVSSDETVTLQTGAIKSRGRGVVNLQ</sequence>
<keyword evidence="3" id="KW-1185">Reference proteome</keyword>
<dbReference type="EMBL" id="MCGO01000021">
    <property type="protein sequence ID" value="ORY44812.1"/>
    <property type="molecule type" value="Genomic_DNA"/>
</dbReference>
<gene>
    <name evidence="2" type="ORF">BCR33DRAFT_716759</name>
</gene>
<proteinExistence type="predicted"/>
<dbReference type="AlphaFoldDB" id="A0A1Y2CCP9"/>
<organism evidence="2 3">
    <name type="scientific">Rhizoclosmatium globosum</name>
    <dbReference type="NCBI Taxonomy" id="329046"/>
    <lineage>
        <taxon>Eukaryota</taxon>
        <taxon>Fungi</taxon>
        <taxon>Fungi incertae sedis</taxon>
        <taxon>Chytridiomycota</taxon>
        <taxon>Chytridiomycota incertae sedis</taxon>
        <taxon>Chytridiomycetes</taxon>
        <taxon>Chytridiales</taxon>
        <taxon>Chytriomycetaceae</taxon>
        <taxon>Rhizoclosmatium</taxon>
    </lineage>
</organism>
<reference evidence="2 3" key="1">
    <citation type="submission" date="2016-07" db="EMBL/GenBank/DDBJ databases">
        <title>Pervasive Adenine N6-methylation of Active Genes in Fungi.</title>
        <authorList>
            <consortium name="DOE Joint Genome Institute"/>
            <person name="Mondo S.J."/>
            <person name="Dannebaum R.O."/>
            <person name="Kuo R.C."/>
            <person name="Labutti K."/>
            <person name="Haridas S."/>
            <person name="Kuo A."/>
            <person name="Salamov A."/>
            <person name="Ahrendt S.R."/>
            <person name="Lipzen A."/>
            <person name="Sullivan W."/>
            <person name="Andreopoulos W.B."/>
            <person name="Clum A."/>
            <person name="Lindquist E."/>
            <person name="Daum C."/>
            <person name="Ramamoorthy G.K."/>
            <person name="Gryganskyi A."/>
            <person name="Culley D."/>
            <person name="Magnuson J.K."/>
            <person name="James T.Y."/>
            <person name="O'Malley M.A."/>
            <person name="Stajich J.E."/>
            <person name="Spatafora J.W."/>
            <person name="Visel A."/>
            <person name="Grigoriev I.V."/>
        </authorList>
    </citation>
    <scope>NUCLEOTIDE SEQUENCE [LARGE SCALE GENOMIC DNA]</scope>
    <source>
        <strain evidence="2 3">JEL800</strain>
    </source>
</reference>
<evidence type="ECO:0000313" key="2">
    <source>
        <dbReference type="EMBL" id="ORY44812.1"/>
    </source>
</evidence>
<dbReference type="Proteomes" id="UP000193642">
    <property type="component" value="Unassembled WGS sequence"/>
</dbReference>
<evidence type="ECO:0000256" key="1">
    <source>
        <dbReference type="SAM" id="MobiDB-lite"/>
    </source>
</evidence>
<accession>A0A1Y2CCP9</accession>
<feature type="region of interest" description="Disordered" evidence="1">
    <location>
        <begin position="1"/>
        <end position="136"/>
    </location>
</feature>
<comment type="caution">
    <text evidence="2">The sequence shown here is derived from an EMBL/GenBank/DDBJ whole genome shotgun (WGS) entry which is preliminary data.</text>
</comment>
<feature type="compositionally biased region" description="Polar residues" evidence="1">
    <location>
        <begin position="66"/>
        <end position="79"/>
    </location>
</feature>
<name>A0A1Y2CCP9_9FUNG</name>